<dbReference type="EMBL" id="CM003535">
    <property type="protein sequence ID" value="RCV39162.1"/>
    <property type="molecule type" value="Genomic_DNA"/>
</dbReference>
<accession>A0A368S9P0</accession>
<name>A0A368S9P0_SETIT</name>
<evidence type="ECO:0000313" key="1">
    <source>
        <dbReference type="EMBL" id="RCV39162.1"/>
    </source>
</evidence>
<organism evidence="1">
    <name type="scientific">Setaria italica</name>
    <name type="common">Foxtail millet</name>
    <name type="synonym">Panicum italicum</name>
    <dbReference type="NCBI Taxonomy" id="4555"/>
    <lineage>
        <taxon>Eukaryota</taxon>
        <taxon>Viridiplantae</taxon>
        <taxon>Streptophyta</taxon>
        <taxon>Embryophyta</taxon>
        <taxon>Tracheophyta</taxon>
        <taxon>Spermatophyta</taxon>
        <taxon>Magnoliopsida</taxon>
        <taxon>Liliopsida</taxon>
        <taxon>Poales</taxon>
        <taxon>Poaceae</taxon>
        <taxon>PACMAD clade</taxon>
        <taxon>Panicoideae</taxon>
        <taxon>Panicodae</taxon>
        <taxon>Paniceae</taxon>
        <taxon>Cenchrinae</taxon>
        <taxon>Setaria</taxon>
    </lineage>
</organism>
<proteinExistence type="predicted"/>
<reference evidence="1" key="1">
    <citation type="journal article" date="2012" name="Nat. Biotechnol.">
        <title>Reference genome sequence of the model plant Setaria.</title>
        <authorList>
            <person name="Bennetzen J.L."/>
            <person name="Schmutz J."/>
            <person name="Wang H."/>
            <person name="Percifield R."/>
            <person name="Hawkins J."/>
            <person name="Pontaroli A.C."/>
            <person name="Estep M."/>
            <person name="Feng L."/>
            <person name="Vaughn J.N."/>
            <person name="Grimwood J."/>
            <person name="Jenkins J."/>
            <person name="Barry K."/>
            <person name="Lindquist E."/>
            <person name="Hellsten U."/>
            <person name="Deshpande S."/>
            <person name="Wang X."/>
            <person name="Wu X."/>
            <person name="Mitros T."/>
            <person name="Triplett J."/>
            <person name="Yang X."/>
            <person name="Ye C.Y."/>
            <person name="Mauro-Herrera M."/>
            <person name="Wang L."/>
            <person name="Li P."/>
            <person name="Sharma M."/>
            <person name="Sharma R."/>
            <person name="Ronald P.C."/>
            <person name="Panaud O."/>
            <person name="Kellogg E.A."/>
            <person name="Brutnell T.P."/>
            <person name="Doust A.N."/>
            <person name="Tuskan G.A."/>
            <person name="Rokhsar D."/>
            <person name="Devos K.M."/>
        </authorList>
    </citation>
    <scope>NUCLEOTIDE SEQUENCE [LARGE SCALE GENOMIC DNA]</scope>
    <source>
        <strain evidence="1">Yugu1</strain>
    </source>
</reference>
<dbReference type="AlphaFoldDB" id="A0A368S9P0"/>
<gene>
    <name evidence="1" type="ORF">SETIT_8G201200v2</name>
</gene>
<protein>
    <submittedName>
        <fullName evidence="1">Uncharacterized protein</fullName>
    </submittedName>
</protein>
<sequence length="97" mass="11352">MLNPLYSAIVRKRRGGCEAMWFGREYCHCKRLIHSYDVSNLFYEGYQCEFCQIYCLKLLLEVILCVFSSQGRIRSSASLNRLENRRGCRCCCSGFVE</sequence>
<reference evidence="1" key="2">
    <citation type="submission" date="2015-07" db="EMBL/GenBank/DDBJ databases">
        <authorList>
            <person name="Noorani M."/>
        </authorList>
    </citation>
    <scope>NUCLEOTIDE SEQUENCE</scope>
    <source>
        <strain evidence="1">Yugu1</strain>
    </source>
</reference>